<evidence type="ECO:0000256" key="1">
    <source>
        <dbReference type="SAM" id="MobiDB-lite"/>
    </source>
</evidence>
<dbReference type="InterPro" id="IPR015813">
    <property type="entry name" value="Pyrv/PenolPyrv_kinase-like_dom"/>
</dbReference>
<dbReference type="Gene3D" id="3.20.20.70">
    <property type="entry name" value="Aldolase class I"/>
    <property type="match status" value="1"/>
</dbReference>
<dbReference type="InterPro" id="IPR013785">
    <property type="entry name" value="Aldolase_TIM"/>
</dbReference>
<dbReference type="EMBL" id="CP036426">
    <property type="protein sequence ID" value="QDV37763.1"/>
    <property type="molecule type" value="Genomic_DNA"/>
</dbReference>
<dbReference type="SUPFAM" id="SSF51621">
    <property type="entry name" value="Phosphoenolpyruvate/pyruvate domain"/>
    <property type="match status" value="1"/>
</dbReference>
<sequence length="96" mass="10128">MQSTQAGIPGNLREWLSRGQPIIGAGSGFGNPARCEEAGSVRLTGIRESGRRRMAGRGSPSSSKPVALRRGGPTASGSRSRIKESQRVPLRTLTRG</sequence>
<evidence type="ECO:0000259" key="2">
    <source>
        <dbReference type="Pfam" id="PF09370"/>
    </source>
</evidence>
<name>A0A518HA84_9BACT</name>
<evidence type="ECO:0000313" key="3">
    <source>
        <dbReference type="EMBL" id="QDV37763.1"/>
    </source>
</evidence>
<proteinExistence type="predicted"/>
<dbReference type="InterPro" id="IPR009215">
    <property type="entry name" value="TIM-br_IGPS-like"/>
</dbReference>
<dbReference type="GO" id="GO:0003824">
    <property type="term" value="F:catalytic activity"/>
    <property type="evidence" value="ECO:0007669"/>
    <property type="project" value="InterPro"/>
</dbReference>
<dbReference type="Pfam" id="PF09370">
    <property type="entry name" value="PEP_hydrolase"/>
    <property type="match status" value="1"/>
</dbReference>
<accession>A0A518HA84</accession>
<dbReference type="KEGG" id="tpla:ElP_57090"/>
<reference evidence="3 4" key="1">
    <citation type="submission" date="2019-02" db="EMBL/GenBank/DDBJ databases">
        <title>Deep-cultivation of Planctomycetes and their phenomic and genomic characterization uncovers novel biology.</title>
        <authorList>
            <person name="Wiegand S."/>
            <person name="Jogler M."/>
            <person name="Boedeker C."/>
            <person name="Pinto D."/>
            <person name="Vollmers J."/>
            <person name="Rivas-Marin E."/>
            <person name="Kohn T."/>
            <person name="Peeters S.H."/>
            <person name="Heuer A."/>
            <person name="Rast P."/>
            <person name="Oberbeckmann S."/>
            <person name="Bunk B."/>
            <person name="Jeske O."/>
            <person name="Meyerdierks A."/>
            <person name="Storesund J.E."/>
            <person name="Kallscheuer N."/>
            <person name="Luecker S."/>
            <person name="Lage O.M."/>
            <person name="Pohl T."/>
            <person name="Merkel B.J."/>
            <person name="Hornburger P."/>
            <person name="Mueller R.-W."/>
            <person name="Bruemmer F."/>
            <person name="Labrenz M."/>
            <person name="Spormann A.M."/>
            <person name="Op den Camp H."/>
            <person name="Overmann J."/>
            <person name="Amann R."/>
            <person name="Jetten M.S.M."/>
            <person name="Mascher T."/>
            <person name="Medema M.H."/>
            <person name="Devos D.P."/>
            <person name="Kaster A.-K."/>
            <person name="Ovreas L."/>
            <person name="Rohde M."/>
            <person name="Galperin M.Y."/>
            <person name="Jogler C."/>
        </authorList>
    </citation>
    <scope>NUCLEOTIDE SEQUENCE [LARGE SCALE GENOMIC DNA]</scope>
    <source>
        <strain evidence="3 4">ElP</strain>
    </source>
</reference>
<feature type="domain" description="TIM-barrel" evidence="2">
    <location>
        <begin position="11"/>
        <end position="62"/>
    </location>
</feature>
<gene>
    <name evidence="3" type="ORF">ElP_57090</name>
</gene>
<organism evidence="3 4">
    <name type="scientific">Tautonia plasticadhaerens</name>
    <dbReference type="NCBI Taxonomy" id="2527974"/>
    <lineage>
        <taxon>Bacteria</taxon>
        <taxon>Pseudomonadati</taxon>
        <taxon>Planctomycetota</taxon>
        <taxon>Planctomycetia</taxon>
        <taxon>Isosphaerales</taxon>
        <taxon>Isosphaeraceae</taxon>
        <taxon>Tautonia</taxon>
    </lineage>
</organism>
<feature type="region of interest" description="Disordered" evidence="1">
    <location>
        <begin position="42"/>
        <end position="96"/>
    </location>
</feature>
<evidence type="ECO:0000313" key="4">
    <source>
        <dbReference type="Proteomes" id="UP000317835"/>
    </source>
</evidence>
<dbReference type="Proteomes" id="UP000317835">
    <property type="component" value="Chromosome"/>
</dbReference>
<dbReference type="AlphaFoldDB" id="A0A518HA84"/>
<protein>
    <submittedName>
        <fullName evidence="3">TIM-barrel signal transduction protein</fullName>
    </submittedName>
</protein>
<keyword evidence="4" id="KW-1185">Reference proteome</keyword>